<dbReference type="EMBL" id="UPHM01000115">
    <property type="protein sequence ID" value="VAZ98763.1"/>
    <property type="molecule type" value="Genomic_DNA"/>
</dbReference>
<comment type="caution">
    <text evidence="1">The sequence shown here is derived from an EMBL/GenBank/DDBJ whole genome shotgun (WGS) entry which is preliminary data.</text>
</comment>
<organism evidence="1 2">
    <name type="scientific">Mycobacterium persicum</name>
    <dbReference type="NCBI Taxonomy" id="1487726"/>
    <lineage>
        <taxon>Bacteria</taxon>
        <taxon>Bacillati</taxon>
        <taxon>Actinomycetota</taxon>
        <taxon>Actinomycetes</taxon>
        <taxon>Mycobacteriales</taxon>
        <taxon>Mycobacteriaceae</taxon>
        <taxon>Mycobacterium</taxon>
    </lineage>
</organism>
<dbReference type="Proteomes" id="UP000271464">
    <property type="component" value="Unassembled WGS sequence"/>
</dbReference>
<gene>
    <name evidence="1" type="ORF">LAUMK4_04342</name>
</gene>
<accession>A0ABY6RNB6</accession>
<sequence>MATRKKGSIVITHRTDKEPHRFVGEVFWNNACIFESRPDEFKTYALLRIHFFGFIG</sequence>
<proteinExistence type="predicted"/>
<protein>
    <submittedName>
        <fullName evidence="1">Uncharacterized protein</fullName>
    </submittedName>
</protein>
<name>A0ABY6RNB6_9MYCO</name>
<evidence type="ECO:0000313" key="1">
    <source>
        <dbReference type="EMBL" id="VAZ98763.1"/>
    </source>
</evidence>
<keyword evidence="2" id="KW-1185">Reference proteome</keyword>
<evidence type="ECO:0000313" key="2">
    <source>
        <dbReference type="Proteomes" id="UP000271464"/>
    </source>
</evidence>
<reference evidence="1 2" key="1">
    <citation type="submission" date="2018-09" db="EMBL/GenBank/DDBJ databases">
        <authorList>
            <person name="Tagini F."/>
        </authorList>
    </citation>
    <scope>NUCLEOTIDE SEQUENCE [LARGE SCALE GENOMIC DNA]</scope>
    <source>
        <strain evidence="1 2">MK4</strain>
    </source>
</reference>